<dbReference type="EC" id="3.1.1.96" evidence="2"/>
<feature type="region of interest" description="Disordered" evidence="3">
    <location>
        <begin position="1"/>
        <end position="20"/>
    </location>
</feature>
<dbReference type="FunFam" id="3.50.80.10:FF:000001">
    <property type="entry name" value="D-aminoacyl-tRNA deacylase"/>
    <property type="match status" value="1"/>
</dbReference>
<dbReference type="SUPFAM" id="SSF69500">
    <property type="entry name" value="DTD-like"/>
    <property type="match status" value="1"/>
</dbReference>
<dbReference type="GO" id="GO:0000049">
    <property type="term" value="F:tRNA binding"/>
    <property type="evidence" value="ECO:0007669"/>
    <property type="project" value="UniProtKB-UniRule"/>
</dbReference>
<keyword evidence="2" id="KW-0963">Cytoplasm</keyword>
<comment type="catalytic activity">
    <reaction evidence="2">
        <text>a D-aminoacyl-tRNA + H2O = a tRNA + a D-alpha-amino acid + H(+)</text>
        <dbReference type="Rhea" id="RHEA:13953"/>
        <dbReference type="Rhea" id="RHEA-COMP:10123"/>
        <dbReference type="Rhea" id="RHEA-COMP:10124"/>
        <dbReference type="ChEBI" id="CHEBI:15377"/>
        <dbReference type="ChEBI" id="CHEBI:15378"/>
        <dbReference type="ChEBI" id="CHEBI:59871"/>
        <dbReference type="ChEBI" id="CHEBI:78442"/>
        <dbReference type="ChEBI" id="CHEBI:79333"/>
        <dbReference type="EC" id="3.1.1.96"/>
    </reaction>
</comment>
<comment type="subcellular location">
    <subcellularLocation>
        <location evidence="2">Cytoplasm</location>
    </subcellularLocation>
</comment>
<dbReference type="GO" id="GO:0005737">
    <property type="term" value="C:cytoplasm"/>
    <property type="evidence" value="ECO:0007669"/>
    <property type="project" value="UniProtKB-SubCell"/>
</dbReference>
<sequence length="197" mass="20439">MRGRAARREHGENVCRGGARMHGASGCGKRGGGGAQTGAVAGERGMIALIQRVKRADVRVGERVTGEIGPGLLALVCAQRGDTEAVADKLLAKVLGYRVFSDAAGKMNLPVSNLDGAGRAGGLLLVSQFTLAADTASGLRPSFTPAAPPADGARLFDYFVRAARARHPIVATGEFGADMQVSLVNDGPVTFWLQVRT</sequence>
<dbReference type="EMBL" id="FXAN01000039">
    <property type="protein sequence ID" value="SMF99191.1"/>
    <property type="molecule type" value="Genomic_DNA"/>
</dbReference>
<evidence type="ECO:0000256" key="3">
    <source>
        <dbReference type="SAM" id="MobiDB-lite"/>
    </source>
</evidence>
<feature type="short sequence motif" description="Gly-cisPro motif, important for rejection of L-amino acids" evidence="2">
    <location>
        <begin position="187"/>
        <end position="188"/>
    </location>
</feature>
<evidence type="ECO:0000313" key="5">
    <source>
        <dbReference type="Proteomes" id="UP000198460"/>
    </source>
</evidence>
<dbReference type="NCBIfam" id="TIGR00256">
    <property type="entry name" value="D-aminoacyl-tRNA deacylase"/>
    <property type="match status" value="1"/>
</dbReference>
<name>A0A238H1M8_9BURK</name>
<keyword evidence="2" id="KW-0820">tRNA-binding</keyword>
<accession>A0A238H1M8</accession>
<dbReference type="GO" id="GO:0106026">
    <property type="term" value="F:Gly-tRNA(Ala) deacylase activity"/>
    <property type="evidence" value="ECO:0007669"/>
    <property type="project" value="UniProtKB-UniRule"/>
</dbReference>
<dbReference type="Pfam" id="PF02580">
    <property type="entry name" value="Tyr_Deacylase"/>
    <property type="match status" value="1"/>
</dbReference>
<dbReference type="GO" id="GO:0051500">
    <property type="term" value="F:D-tyrosyl-tRNA(Tyr) deacylase activity"/>
    <property type="evidence" value="ECO:0007669"/>
    <property type="project" value="TreeGrafter"/>
</dbReference>
<dbReference type="GO" id="GO:0043908">
    <property type="term" value="F:Ser(Gly)-tRNA(Ala) hydrolase activity"/>
    <property type="evidence" value="ECO:0007669"/>
    <property type="project" value="UniProtKB-UniRule"/>
</dbReference>
<comment type="subunit">
    <text evidence="2">Homodimer.</text>
</comment>
<dbReference type="EC" id="3.1.1.-" evidence="2"/>
<keyword evidence="2" id="KW-0694">RNA-binding</keyword>
<proteinExistence type="inferred from homology"/>
<dbReference type="InterPro" id="IPR023509">
    <property type="entry name" value="DTD-like_sf"/>
</dbReference>
<comment type="catalytic activity">
    <reaction evidence="2">
        <text>glycyl-tRNA(Ala) + H2O = tRNA(Ala) + glycine + H(+)</text>
        <dbReference type="Rhea" id="RHEA:53744"/>
        <dbReference type="Rhea" id="RHEA-COMP:9657"/>
        <dbReference type="Rhea" id="RHEA-COMP:13640"/>
        <dbReference type="ChEBI" id="CHEBI:15377"/>
        <dbReference type="ChEBI" id="CHEBI:15378"/>
        <dbReference type="ChEBI" id="CHEBI:57305"/>
        <dbReference type="ChEBI" id="CHEBI:78442"/>
        <dbReference type="ChEBI" id="CHEBI:78522"/>
    </reaction>
</comment>
<reference evidence="4 5" key="1">
    <citation type="submission" date="2017-04" db="EMBL/GenBank/DDBJ databases">
        <authorList>
            <person name="Afonso C.L."/>
            <person name="Miller P.J."/>
            <person name="Scott M.A."/>
            <person name="Spackman E."/>
            <person name="Goraichik I."/>
            <person name="Dimitrov K.M."/>
            <person name="Suarez D.L."/>
            <person name="Swayne D.E."/>
        </authorList>
    </citation>
    <scope>NUCLEOTIDE SEQUENCE [LARGE SCALE GENOMIC DNA]</scope>
    <source>
        <strain evidence="4">LMG 28154</strain>
    </source>
</reference>
<evidence type="ECO:0000313" key="4">
    <source>
        <dbReference type="EMBL" id="SMF99191.1"/>
    </source>
</evidence>
<comment type="function">
    <text evidence="2">An aminoacyl-tRNA editing enzyme that deacylates mischarged D-aminoacyl-tRNAs. Also deacylates mischarged glycyl-tRNA(Ala), protecting cells against glycine mischarging by AlaRS. Acts via tRNA-based rather than protein-based catalysis; rejects L-amino acids rather than detecting D-amino acids in the active site. By recycling D-aminoacyl-tRNA to D-amino acids and free tRNA molecules, this enzyme counteracts the toxicity associated with the formation of D-aminoacyl-tRNA entities in vivo and helps enforce protein L-homochirality.</text>
</comment>
<organism evidence="4 5">
    <name type="scientific">Burkholderia singularis</name>
    <dbReference type="NCBI Taxonomy" id="1503053"/>
    <lineage>
        <taxon>Bacteria</taxon>
        <taxon>Pseudomonadati</taxon>
        <taxon>Pseudomonadota</taxon>
        <taxon>Betaproteobacteria</taxon>
        <taxon>Burkholderiales</taxon>
        <taxon>Burkholderiaceae</taxon>
        <taxon>Burkholderia</taxon>
        <taxon>pseudomallei group</taxon>
    </lineage>
</organism>
<comment type="similarity">
    <text evidence="1 2">Belongs to the DTD family.</text>
</comment>
<feature type="compositionally biased region" description="Basic and acidic residues" evidence="3">
    <location>
        <begin position="1"/>
        <end position="13"/>
    </location>
</feature>
<evidence type="ECO:0000256" key="1">
    <source>
        <dbReference type="ARBA" id="ARBA00009673"/>
    </source>
</evidence>
<dbReference type="Gene3D" id="3.50.80.10">
    <property type="entry name" value="D-tyrosyl-tRNA(Tyr) deacylase"/>
    <property type="match status" value="1"/>
</dbReference>
<keyword evidence="2" id="KW-0378">Hydrolase</keyword>
<dbReference type="GO" id="GO:0019478">
    <property type="term" value="P:D-amino acid catabolic process"/>
    <property type="evidence" value="ECO:0007669"/>
    <property type="project" value="UniProtKB-UniRule"/>
</dbReference>
<evidence type="ECO:0000256" key="2">
    <source>
        <dbReference type="HAMAP-Rule" id="MF_00518"/>
    </source>
</evidence>
<dbReference type="HAMAP" id="MF_00518">
    <property type="entry name" value="Deacylase_Dtd"/>
    <property type="match status" value="1"/>
</dbReference>
<dbReference type="Proteomes" id="UP000198460">
    <property type="component" value="Unassembled WGS sequence"/>
</dbReference>
<protein>
    <recommendedName>
        <fullName evidence="2">D-aminoacyl-tRNA deacylase</fullName>
        <shortName evidence="2">DTD</shortName>
        <ecNumber evidence="2">3.1.1.96</ecNumber>
    </recommendedName>
    <alternativeName>
        <fullName evidence="2">Gly-tRNA(Ala) deacylase</fullName>
        <ecNumber evidence="2">3.1.1.-</ecNumber>
    </alternativeName>
</protein>
<comment type="domain">
    <text evidence="2">A Gly-cisPro motif from one monomer fits into the active site of the other monomer to allow specific chiral rejection of L-amino acids.</text>
</comment>
<dbReference type="AlphaFoldDB" id="A0A238H1M8"/>
<dbReference type="InterPro" id="IPR003732">
    <property type="entry name" value="Daa-tRNA_deacyls_DTD"/>
</dbReference>
<dbReference type="PANTHER" id="PTHR10472:SF5">
    <property type="entry name" value="D-AMINOACYL-TRNA DEACYLASE 1"/>
    <property type="match status" value="1"/>
</dbReference>
<dbReference type="PANTHER" id="PTHR10472">
    <property type="entry name" value="D-TYROSYL-TRNA TYR DEACYLASE"/>
    <property type="match status" value="1"/>
</dbReference>
<gene>
    <name evidence="2" type="primary">dtd</name>
    <name evidence="4" type="ORF">BSIN_2412</name>
</gene>